<dbReference type="EMBL" id="JACOGA010000003">
    <property type="protein sequence ID" value="MBC3872702.1"/>
    <property type="molecule type" value="Genomic_DNA"/>
</dbReference>
<organism evidence="2 3">
    <name type="scientific">Undibacterium flavidum</name>
    <dbReference type="NCBI Taxonomy" id="2762297"/>
    <lineage>
        <taxon>Bacteria</taxon>
        <taxon>Pseudomonadati</taxon>
        <taxon>Pseudomonadota</taxon>
        <taxon>Betaproteobacteria</taxon>
        <taxon>Burkholderiales</taxon>
        <taxon>Oxalobacteraceae</taxon>
        <taxon>Undibacterium</taxon>
    </lineage>
</organism>
<dbReference type="InterPro" id="IPR012349">
    <property type="entry name" value="Split_barrel_FMN-bd"/>
</dbReference>
<feature type="compositionally biased region" description="Low complexity" evidence="1">
    <location>
        <begin position="1"/>
        <end position="18"/>
    </location>
</feature>
<keyword evidence="3" id="KW-1185">Reference proteome</keyword>
<dbReference type="SUPFAM" id="SSF50475">
    <property type="entry name" value="FMN-binding split barrel"/>
    <property type="match status" value="1"/>
</dbReference>
<dbReference type="Proteomes" id="UP000624279">
    <property type="component" value="Unassembled WGS sequence"/>
</dbReference>
<evidence type="ECO:0000256" key="1">
    <source>
        <dbReference type="SAM" id="MobiDB-lite"/>
    </source>
</evidence>
<dbReference type="InterPro" id="IPR024747">
    <property type="entry name" value="Pyridox_Oxase-rel"/>
</dbReference>
<dbReference type="Pfam" id="PF12900">
    <property type="entry name" value="Pyridox_ox_2"/>
    <property type="match status" value="1"/>
</dbReference>
<reference evidence="2 3" key="1">
    <citation type="submission" date="2020-08" db="EMBL/GenBank/DDBJ databases">
        <title>Novel species isolated from subtropical streams in China.</title>
        <authorList>
            <person name="Lu H."/>
        </authorList>
    </citation>
    <scope>NUCLEOTIDE SEQUENCE [LARGE SCALE GENOMIC DNA]</scope>
    <source>
        <strain evidence="2 3">LX15W</strain>
    </source>
</reference>
<name>A0ABR6Y7X0_9BURK</name>
<sequence length="237" mass="25961">MTSDATTTTATATATTSANISSDKKTAPSERTQVRRIAENADYEQATLYAIIDDAYLCHVAFADDKGSHCIPTACWREENYLYIHAANPSRLAKVLLQATPACVAITHLDGLVLARAAFNHSMNYRSAMIYGVFERVEGEHKEASMEAFMDKIAAGRQQQARPGNRAELAGTTVMRIALNEAACKMRSGGPNDDEEDMALPVWAGVLPFARQPLPPIAHEANIQDAPDYVRDWCQTK</sequence>
<dbReference type="Gene3D" id="2.30.110.10">
    <property type="entry name" value="Electron Transport, Fmn-binding Protein, Chain A"/>
    <property type="match status" value="1"/>
</dbReference>
<feature type="compositionally biased region" description="Basic and acidic residues" evidence="1">
    <location>
        <begin position="22"/>
        <end position="32"/>
    </location>
</feature>
<gene>
    <name evidence="2" type="ORF">H8K55_03810</name>
</gene>
<protein>
    <submittedName>
        <fullName evidence="2">Pyridoxamine 5'-phosphate oxidase family protein</fullName>
    </submittedName>
</protein>
<proteinExistence type="predicted"/>
<evidence type="ECO:0000313" key="2">
    <source>
        <dbReference type="EMBL" id="MBC3872702.1"/>
    </source>
</evidence>
<feature type="region of interest" description="Disordered" evidence="1">
    <location>
        <begin position="1"/>
        <end position="32"/>
    </location>
</feature>
<evidence type="ECO:0000313" key="3">
    <source>
        <dbReference type="Proteomes" id="UP000624279"/>
    </source>
</evidence>
<dbReference type="PANTHER" id="PTHR34071:SF2">
    <property type="entry name" value="FLAVIN-NUCLEOTIDE-BINDING PROTEIN"/>
    <property type="match status" value="1"/>
</dbReference>
<dbReference type="PANTHER" id="PTHR34071">
    <property type="entry name" value="5-NITROIMIDAZOLE ANTIBIOTICS RESISTANCE PROTEIN, NIMA-FAMILY-RELATED PROTEIN-RELATED"/>
    <property type="match status" value="1"/>
</dbReference>
<accession>A0ABR6Y7X0</accession>
<comment type="caution">
    <text evidence="2">The sequence shown here is derived from an EMBL/GenBank/DDBJ whole genome shotgun (WGS) entry which is preliminary data.</text>
</comment>